<reference evidence="2" key="1">
    <citation type="submission" date="2023-08" db="EMBL/GenBank/DDBJ databases">
        <title>Black Yeasts Isolated from many extreme environments.</title>
        <authorList>
            <person name="Coleine C."/>
            <person name="Stajich J.E."/>
            <person name="Selbmann L."/>
        </authorList>
    </citation>
    <scope>NUCLEOTIDE SEQUENCE</scope>
    <source>
        <strain evidence="2">CCFEE 5810</strain>
    </source>
</reference>
<dbReference type="PANTHER" id="PTHR42085">
    <property type="entry name" value="F-BOX DOMAIN-CONTAINING PROTEIN"/>
    <property type="match status" value="1"/>
</dbReference>
<accession>A0AAN8A3U1</accession>
<evidence type="ECO:0000313" key="2">
    <source>
        <dbReference type="EMBL" id="KAK5702755.1"/>
    </source>
</evidence>
<protein>
    <recommendedName>
        <fullName evidence="1">2EXR domain-containing protein</fullName>
    </recommendedName>
</protein>
<comment type="caution">
    <text evidence="2">The sequence shown here is derived from an EMBL/GenBank/DDBJ whole genome shotgun (WGS) entry which is preliminary data.</text>
</comment>
<dbReference type="EMBL" id="JAVRQU010000005">
    <property type="protein sequence ID" value="KAK5702755.1"/>
    <property type="molecule type" value="Genomic_DNA"/>
</dbReference>
<dbReference type="Proteomes" id="UP001310594">
    <property type="component" value="Unassembled WGS sequence"/>
</dbReference>
<dbReference type="PANTHER" id="PTHR42085:SF4">
    <property type="entry name" value="F-BOX DOMAIN-CONTAINING PROTEIN"/>
    <property type="match status" value="1"/>
</dbReference>
<organism evidence="2 3">
    <name type="scientific">Elasticomyces elasticus</name>
    <dbReference type="NCBI Taxonomy" id="574655"/>
    <lineage>
        <taxon>Eukaryota</taxon>
        <taxon>Fungi</taxon>
        <taxon>Dikarya</taxon>
        <taxon>Ascomycota</taxon>
        <taxon>Pezizomycotina</taxon>
        <taxon>Dothideomycetes</taxon>
        <taxon>Dothideomycetidae</taxon>
        <taxon>Mycosphaerellales</taxon>
        <taxon>Teratosphaeriaceae</taxon>
        <taxon>Elasticomyces</taxon>
    </lineage>
</organism>
<dbReference type="AlphaFoldDB" id="A0AAN8A3U1"/>
<evidence type="ECO:0000259" key="1">
    <source>
        <dbReference type="Pfam" id="PF20150"/>
    </source>
</evidence>
<dbReference type="InterPro" id="IPR038883">
    <property type="entry name" value="AN11006-like"/>
</dbReference>
<feature type="domain" description="2EXR" evidence="1">
    <location>
        <begin position="7"/>
        <end position="77"/>
    </location>
</feature>
<evidence type="ECO:0000313" key="3">
    <source>
        <dbReference type="Proteomes" id="UP001310594"/>
    </source>
</evidence>
<sequence length="265" mass="30625">MAKQPCYFLALPKELRLQIYEYLLRPDCIQLHSYDHETLAADATVYYADMDRILPRSLHPQILRTCRQVVDEAQATLYAPDHLRLKPAVRRYDFLNMNLLARPFPASRLCQNRSLQTLTVKFCTSFATMAADLLHSIGLAELLDEKRVRELKLVVNDAWWLSLNKGLSEEIMVSLEDMIRTWMTTVKAERVRVQAGCGFGCSRIWCKDGNGEWYETPESHLGDNYNAIARSERLVRGCEERIRVRHVCRRMKLEGMPGSQCSKVV</sequence>
<dbReference type="Pfam" id="PF20150">
    <property type="entry name" value="2EXR"/>
    <property type="match status" value="1"/>
</dbReference>
<gene>
    <name evidence="2" type="ORF">LTR97_003701</name>
</gene>
<proteinExistence type="predicted"/>
<dbReference type="InterPro" id="IPR045518">
    <property type="entry name" value="2EXR"/>
</dbReference>
<name>A0AAN8A3U1_9PEZI</name>